<evidence type="ECO:0000313" key="3">
    <source>
        <dbReference type="EMBL" id="CAD6250460.1"/>
    </source>
</evidence>
<dbReference type="Pfam" id="PF24068">
    <property type="entry name" value="TPD1_C"/>
    <property type="match status" value="1"/>
</dbReference>
<evidence type="ECO:0000256" key="2">
    <source>
        <dbReference type="SAM" id="MobiDB-lite"/>
    </source>
</evidence>
<feature type="region of interest" description="Disordered" evidence="2">
    <location>
        <begin position="1"/>
        <end position="62"/>
    </location>
</feature>
<keyword evidence="4" id="KW-1185">Reference proteome</keyword>
<sequence>MPCAGRGGGGIGRRRPGPAAHAPTAPRVPSRGGCGAAAAAGCRSRSGGRGVPTPAGGLTRRPAVPVLVPAPLPRQILCSPGVAGGGGGAGCPIRQSRMDEGCAAAEDIAVYQGHDDCLHNDGQPLLGGETISFEYANAFPSELSVRVATCIDPTMPTTFRPASISIQAQVVFDAEKLNPWLTRGYRAVSRLHPVVVGMQCRIGNHGRHRSSLGRRAMEFNLGQHPGHLSLVIQFKWQTLSSGLEVKHWPGPQAVTYKSVGAPAWRRAHRRAGASGREAMVPAARWPVYTHADDAAQHLYGVSTRRPAVTTTVFGRHVGGKAE</sequence>
<proteinExistence type="predicted"/>
<organism evidence="3 4">
    <name type="scientific">Miscanthus lutarioriparius</name>
    <dbReference type="NCBI Taxonomy" id="422564"/>
    <lineage>
        <taxon>Eukaryota</taxon>
        <taxon>Viridiplantae</taxon>
        <taxon>Streptophyta</taxon>
        <taxon>Embryophyta</taxon>
        <taxon>Tracheophyta</taxon>
        <taxon>Spermatophyta</taxon>
        <taxon>Magnoliopsida</taxon>
        <taxon>Liliopsida</taxon>
        <taxon>Poales</taxon>
        <taxon>Poaceae</taxon>
        <taxon>PACMAD clade</taxon>
        <taxon>Panicoideae</taxon>
        <taxon>Andropogonodae</taxon>
        <taxon>Andropogoneae</taxon>
        <taxon>Saccharinae</taxon>
        <taxon>Miscanthus</taxon>
    </lineage>
</organism>
<gene>
    <name evidence="3" type="ORF">NCGR_LOCUS34240</name>
</gene>
<dbReference type="EMBL" id="CAJGYO010000008">
    <property type="protein sequence ID" value="CAD6250460.1"/>
    <property type="molecule type" value="Genomic_DNA"/>
</dbReference>
<dbReference type="AlphaFoldDB" id="A0A811PV94"/>
<evidence type="ECO:0000256" key="1">
    <source>
        <dbReference type="ARBA" id="ARBA00022729"/>
    </source>
</evidence>
<dbReference type="Proteomes" id="UP000604825">
    <property type="component" value="Unassembled WGS sequence"/>
</dbReference>
<comment type="caution">
    <text evidence="3">The sequence shown here is derived from an EMBL/GenBank/DDBJ whole genome shotgun (WGS) entry which is preliminary data.</text>
</comment>
<dbReference type="InterPro" id="IPR040361">
    <property type="entry name" value="TPD1"/>
</dbReference>
<keyword evidence="1" id="KW-0732">Signal</keyword>
<evidence type="ECO:0000313" key="4">
    <source>
        <dbReference type="Proteomes" id="UP000604825"/>
    </source>
</evidence>
<feature type="compositionally biased region" description="Gly residues" evidence="2">
    <location>
        <begin position="1"/>
        <end position="11"/>
    </location>
</feature>
<reference evidence="3" key="1">
    <citation type="submission" date="2020-10" db="EMBL/GenBank/DDBJ databases">
        <authorList>
            <person name="Han B."/>
            <person name="Lu T."/>
            <person name="Zhao Q."/>
            <person name="Huang X."/>
            <person name="Zhao Y."/>
        </authorList>
    </citation>
    <scope>NUCLEOTIDE SEQUENCE</scope>
</reference>
<protein>
    <submittedName>
        <fullName evidence="3">Uncharacterized protein</fullName>
    </submittedName>
</protein>
<name>A0A811PV94_9POAL</name>
<feature type="compositionally biased region" description="Low complexity" evidence="2">
    <location>
        <begin position="17"/>
        <end position="45"/>
    </location>
</feature>
<accession>A0A811PV94</accession>